<dbReference type="OrthoDB" id="9804077at2"/>
<dbReference type="Gene3D" id="3.40.1010.20">
    <property type="entry name" value="4-hydroxy-3-methylbut-2-enyl diphosphate reductase, catalytic domain"/>
    <property type="match status" value="2"/>
</dbReference>
<dbReference type="GO" id="GO:0016114">
    <property type="term" value="P:terpenoid biosynthetic process"/>
    <property type="evidence" value="ECO:0007669"/>
    <property type="project" value="UniProtKB-UniRule"/>
</dbReference>
<dbReference type="Gene3D" id="2.40.50.140">
    <property type="entry name" value="Nucleic acid-binding proteins"/>
    <property type="match status" value="4"/>
</dbReference>
<dbReference type="Pfam" id="PF02401">
    <property type="entry name" value="LYTB"/>
    <property type="match status" value="1"/>
</dbReference>
<feature type="binding site" evidence="9">
    <location>
        <position position="124"/>
    </location>
    <ligand>
        <name>dimethylallyl diphosphate</name>
        <dbReference type="ChEBI" id="CHEBI:57623"/>
    </ligand>
</feature>
<dbReference type="GO" id="GO:0005840">
    <property type="term" value="C:ribosome"/>
    <property type="evidence" value="ECO:0007669"/>
    <property type="project" value="UniProtKB-KW"/>
</dbReference>
<feature type="binding site" evidence="9">
    <location>
        <position position="220"/>
    </location>
    <ligand>
        <name>dimethylallyl diphosphate</name>
        <dbReference type="ChEBI" id="CHEBI:57623"/>
    </ligand>
</feature>
<evidence type="ECO:0000259" key="11">
    <source>
        <dbReference type="PROSITE" id="PS50126"/>
    </source>
</evidence>
<dbReference type="GO" id="GO:0006412">
    <property type="term" value="P:translation"/>
    <property type="evidence" value="ECO:0007669"/>
    <property type="project" value="TreeGrafter"/>
</dbReference>
<name>A0A494WVD1_9FIRM</name>
<dbReference type="CDD" id="cd05688">
    <property type="entry name" value="S1_RPS1_repeat_ec3"/>
    <property type="match status" value="1"/>
</dbReference>
<feature type="binding site" evidence="9">
    <location>
        <position position="218"/>
    </location>
    <ligand>
        <name>dimethylallyl diphosphate</name>
        <dbReference type="ChEBI" id="CHEBI:57623"/>
    </ligand>
</feature>
<feature type="domain" description="S1 motif" evidence="11">
    <location>
        <begin position="380"/>
        <end position="449"/>
    </location>
</feature>
<gene>
    <name evidence="9" type="primary">ispH</name>
    <name evidence="12" type="ORF">D7024_07760</name>
</gene>
<dbReference type="EMBL" id="RBWE01000001">
    <property type="protein sequence ID" value="RKO66853.1"/>
    <property type="molecule type" value="Genomic_DNA"/>
</dbReference>
<dbReference type="FunFam" id="2.40.50.140:FF:000103">
    <property type="entry name" value="protein RRP5 homolog"/>
    <property type="match status" value="1"/>
</dbReference>
<sequence>MQVRRAAKAGFCFGVKRALNLALQTARERDGPVYCLGPLIHNPQVMEKLVAVGIQEIAGVEEACPGGKLIIRSHGVGPGVLAAARERDLKVVDATCPFVGRAQKLAHSEATGGTLVVVVGDKNHPEVQGIVDWTGGRAVVVEGPGEAQKLPAVPQMAVLAQTTQPLANFQAVVDVLQQKAGQLKVYNTICHATGARQQAALELAREVDMMVVVGGAASANTRKLATLCRQAGVPTYQVETARELDPAWFRGVKVAGLTAGASTPDWIIEEVERRMKELGEMVAVEESIKDTNVDGEERQQVAPSGAAGETAGEAPHAAQDTTGDKNDEAASAVAREAAQGIPAADCTTGAAASTGGNAAETASVEDGMKEAVEVKSLRPGQIVKGVVVQVGPDEVLVDVGAKSEGIIPLRELSCYNVSSPAEVVKVGDEIEVAVIKAEDNEGRLILSKERADAERAWVKLNEHLENGEPVEGTVREVVKGGLLVDVGLRAFLPASLVERGYVEDLGKYVGETVRAKVIELNRGKRKVILSRKAVLEEEAVRRRKEMLESLQEGQVVRGVVRRLTSFGAFVDIGGVDGLLHISEMAWYRVNHPSEVVNVGDEVDVMVLRVDRENEKISLGLRQVLPNPWDNVEEKYPVGSIVRAKVVRLAPFGAFVQLEPGVEGLVHISHLADRHVATPDEVVQEGDEVEVKVLSVDRAEKRIRLSIREVNRERERESRRAKEPGHQHTDNGASVTIGEVVGDLFEK</sequence>
<feature type="binding site" evidence="9">
    <location>
        <position position="262"/>
    </location>
    <ligand>
        <name>isopentenyl diphosphate</name>
        <dbReference type="ChEBI" id="CHEBI:128769"/>
    </ligand>
</feature>
<dbReference type="PANTHER" id="PTHR10724">
    <property type="entry name" value="30S RIBOSOMAL PROTEIN S1"/>
    <property type="match status" value="1"/>
</dbReference>
<reference evidence="12 13" key="1">
    <citation type="submission" date="2018-10" db="EMBL/GenBank/DDBJ databases">
        <authorList>
            <person name="Grouzdev D.S."/>
            <person name="Krutkina M.S."/>
            <person name="Tourova T.P."/>
            <person name="Nazina T.N."/>
        </authorList>
    </citation>
    <scope>NUCLEOTIDE SEQUENCE [LARGE SCALE GENOMIC DNA]</scope>
    <source>
        <strain evidence="12 13">435</strain>
    </source>
</reference>
<feature type="binding site" evidence="9">
    <location>
        <position position="262"/>
    </location>
    <ligand>
        <name>dimethylallyl diphosphate</name>
        <dbReference type="ChEBI" id="CHEBI:57623"/>
    </ligand>
</feature>
<dbReference type="GO" id="GO:0050992">
    <property type="term" value="P:dimethylallyl diphosphate biosynthetic process"/>
    <property type="evidence" value="ECO:0007669"/>
    <property type="project" value="UniProtKB-UniRule"/>
</dbReference>
<feature type="binding site" evidence="9">
    <location>
        <position position="74"/>
    </location>
    <ligand>
        <name>isopentenyl diphosphate</name>
        <dbReference type="ChEBI" id="CHEBI:128769"/>
    </ligand>
</feature>
<dbReference type="NCBIfam" id="NF000907">
    <property type="entry name" value="PRK00087.1"/>
    <property type="match status" value="1"/>
</dbReference>
<feature type="binding site" evidence="9">
    <location>
        <position position="162"/>
    </location>
    <ligand>
        <name>(2E)-4-hydroxy-3-methylbut-2-enyl diphosphate</name>
        <dbReference type="ChEBI" id="CHEBI:128753"/>
    </ligand>
</feature>
<feature type="active site" description="Proton donor" evidence="9">
    <location>
        <position position="126"/>
    </location>
</feature>
<evidence type="ECO:0000256" key="5">
    <source>
        <dbReference type="ARBA" id="ARBA00023004"/>
    </source>
</evidence>
<feature type="binding site" evidence="9">
    <location>
        <position position="218"/>
    </location>
    <ligand>
        <name>isopentenyl diphosphate</name>
        <dbReference type="ChEBI" id="CHEBI:128769"/>
    </ligand>
</feature>
<dbReference type="NCBIfam" id="NF005208">
    <property type="entry name" value="PRK06676.1"/>
    <property type="match status" value="1"/>
</dbReference>
<dbReference type="HAMAP" id="MF_00191">
    <property type="entry name" value="IspH"/>
    <property type="match status" value="1"/>
</dbReference>
<keyword evidence="13" id="KW-1185">Reference proteome</keyword>
<dbReference type="UniPathway" id="UPA00056">
    <property type="reaction ID" value="UER00097"/>
</dbReference>
<accession>A0A494WVD1</accession>
<dbReference type="Proteomes" id="UP000271256">
    <property type="component" value="Unassembled WGS sequence"/>
</dbReference>
<feature type="compositionally biased region" description="Basic and acidic residues" evidence="10">
    <location>
        <begin position="712"/>
        <end position="728"/>
    </location>
</feature>
<keyword evidence="9 12" id="KW-0560">Oxidoreductase</keyword>
<dbReference type="NCBIfam" id="TIGR00216">
    <property type="entry name" value="ispH_lytB"/>
    <property type="match status" value="1"/>
</dbReference>
<evidence type="ECO:0000256" key="7">
    <source>
        <dbReference type="ARBA" id="ARBA00023274"/>
    </source>
</evidence>
<dbReference type="GO" id="GO:0046872">
    <property type="term" value="F:metal ion binding"/>
    <property type="evidence" value="ECO:0007669"/>
    <property type="project" value="UniProtKB-KW"/>
</dbReference>
<feature type="binding site" evidence="9">
    <location>
        <position position="96"/>
    </location>
    <ligand>
        <name>[4Fe-4S] cluster</name>
        <dbReference type="ChEBI" id="CHEBI:49883"/>
    </ligand>
</feature>
<dbReference type="InterPro" id="IPR003451">
    <property type="entry name" value="LytB/IspH"/>
</dbReference>
<comment type="catalytic activity">
    <reaction evidence="9">
        <text>isopentenyl diphosphate + 2 oxidized [2Fe-2S]-[ferredoxin] + H2O = (2E)-4-hydroxy-3-methylbut-2-enyl diphosphate + 2 reduced [2Fe-2S]-[ferredoxin] + 2 H(+)</text>
        <dbReference type="Rhea" id="RHEA:24488"/>
        <dbReference type="Rhea" id="RHEA-COMP:10000"/>
        <dbReference type="Rhea" id="RHEA-COMP:10001"/>
        <dbReference type="ChEBI" id="CHEBI:15377"/>
        <dbReference type="ChEBI" id="CHEBI:15378"/>
        <dbReference type="ChEBI" id="CHEBI:33737"/>
        <dbReference type="ChEBI" id="CHEBI:33738"/>
        <dbReference type="ChEBI" id="CHEBI:128753"/>
        <dbReference type="ChEBI" id="CHEBI:128769"/>
        <dbReference type="EC" id="1.17.7.4"/>
    </reaction>
</comment>
<feature type="domain" description="S1 motif" evidence="11">
    <location>
        <begin position="553"/>
        <end position="621"/>
    </location>
</feature>
<dbReference type="CDD" id="cd04465">
    <property type="entry name" value="S1_RPS1_repeat_ec2_hs2"/>
    <property type="match status" value="1"/>
</dbReference>
<feature type="domain" description="S1 motif" evidence="11">
    <location>
        <begin position="467"/>
        <end position="532"/>
    </location>
</feature>
<dbReference type="EC" id="1.17.7.4" evidence="9"/>
<evidence type="ECO:0000256" key="9">
    <source>
        <dbReference type="HAMAP-Rule" id="MF_00191"/>
    </source>
</evidence>
<feature type="binding site" evidence="9">
    <location>
        <position position="190"/>
    </location>
    <ligand>
        <name>[4Fe-4S] cluster</name>
        <dbReference type="ChEBI" id="CHEBI:49883"/>
    </ligand>
</feature>
<feature type="binding site" evidence="9">
    <location>
        <position position="41"/>
    </location>
    <ligand>
        <name>isopentenyl diphosphate</name>
        <dbReference type="ChEBI" id="CHEBI:128769"/>
    </ligand>
</feature>
<dbReference type="PROSITE" id="PS50126">
    <property type="entry name" value="S1"/>
    <property type="match status" value="4"/>
</dbReference>
<dbReference type="UniPathway" id="UPA00059">
    <property type="reaction ID" value="UER00105"/>
</dbReference>
<evidence type="ECO:0000256" key="10">
    <source>
        <dbReference type="SAM" id="MobiDB-lite"/>
    </source>
</evidence>
<dbReference type="Gene3D" id="3.40.50.11270">
    <property type="match status" value="1"/>
</dbReference>
<dbReference type="Pfam" id="PF00575">
    <property type="entry name" value="S1"/>
    <property type="match status" value="4"/>
</dbReference>
<protein>
    <recommendedName>
        <fullName evidence="9">4-hydroxy-3-methylbut-2-enyl diphosphate reductase</fullName>
        <shortName evidence="9">HMBPP reductase</shortName>
        <ecNumber evidence="9">1.17.7.4</ecNumber>
    </recommendedName>
</protein>
<comment type="similarity">
    <text evidence="1">Belongs to the bacterial ribosomal protein bS1 family.</text>
</comment>
<dbReference type="PRINTS" id="PR00681">
    <property type="entry name" value="RIBOSOMALS1"/>
</dbReference>
<comment type="pathway">
    <text evidence="9">Isoprenoid biosynthesis; dimethylallyl diphosphate biosynthesis; dimethylallyl diphosphate from (2E)-4-hydroxy-3-methylbutenyl diphosphate: step 1/1.</text>
</comment>
<evidence type="ECO:0000256" key="1">
    <source>
        <dbReference type="ARBA" id="ARBA00006767"/>
    </source>
</evidence>
<dbReference type="GO" id="GO:0005737">
    <property type="term" value="C:cytoplasm"/>
    <property type="evidence" value="ECO:0007669"/>
    <property type="project" value="UniProtKB-ARBA"/>
</dbReference>
<feature type="region of interest" description="Disordered" evidence="10">
    <location>
        <begin position="712"/>
        <end position="733"/>
    </location>
</feature>
<feature type="binding site" evidence="9">
    <location>
        <position position="262"/>
    </location>
    <ligand>
        <name>(2E)-4-hydroxy-3-methylbut-2-enyl diphosphate</name>
        <dbReference type="ChEBI" id="CHEBI:128753"/>
    </ligand>
</feature>
<keyword evidence="9" id="KW-0414">Isoprene biosynthesis</keyword>
<dbReference type="GO" id="GO:0051539">
    <property type="term" value="F:4 iron, 4 sulfur cluster binding"/>
    <property type="evidence" value="ECO:0007669"/>
    <property type="project" value="UniProtKB-UniRule"/>
</dbReference>
<keyword evidence="6 9" id="KW-0411">Iron-sulfur</keyword>
<dbReference type="SUPFAM" id="SSF50249">
    <property type="entry name" value="Nucleic acid-binding proteins"/>
    <property type="match status" value="4"/>
</dbReference>
<evidence type="ECO:0000256" key="4">
    <source>
        <dbReference type="ARBA" id="ARBA00022980"/>
    </source>
</evidence>
<feature type="binding site" evidence="9">
    <location>
        <position position="220"/>
    </location>
    <ligand>
        <name>isopentenyl diphosphate</name>
        <dbReference type="ChEBI" id="CHEBI:128769"/>
    </ligand>
</feature>
<feature type="binding site" evidence="9">
    <location>
        <position position="218"/>
    </location>
    <ligand>
        <name>(2E)-4-hydroxy-3-methylbut-2-enyl diphosphate</name>
        <dbReference type="ChEBI" id="CHEBI:128753"/>
    </ligand>
</feature>
<dbReference type="InterPro" id="IPR003029">
    <property type="entry name" value="S1_domain"/>
</dbReference>
<feature type="binding site" evidence="9">
    <location>
        <position position="41"/>
    </location>
    <ligand>
        <name>(2E)-4-hydroxy-3-methylbut-2-enyl diphosphate</name>
        <dbReference type="ChEBI" id="CHEBI:128753"/>
    </ligand>
</feature>
<feature type="compositionally biased region" description="Low complexity" evidence="10">
    <location>
        <begin position="329"/>
        <end position="341"/>
    </location>
</feature>
<dbReference type="FunFam" id="2.40.50.140:FF:000051">
    <property type="entry name" value="RNA-binding transcriptional accessory protein"/>
    <property type="match status" value="1"/>
</dbReference>
<dbReference type="GO" id="GO:0003729">
    <property type="term" value="F:mRNA binding"/>
    <property type="evidence" value="ECO:0007669"/>
    <property type="project" value="UniProtKB-ARBA"/>
</dbReference>
<dbReference type="InterPro" id="IPR050437">
    <property type="entry name" value="Ribos_protein_bS1-like"/>
</dbReference>
<evidence type="ECO:0000313" key="12">
    <source>
        <dbReference type="EMBL" id="RKO66853.1"/>
    </source>
</evidence>
<keyword evidence="3 9" id="KW-0479">Metal-binding</keyword>
<dbReference type="SMART" id="SM00316">
    <property type="entry name" value="S1"/>
    <property type="match status" value="4"/>
</dbReference>
<feature type="binding site" evidence="9">
    <location>
        <position position="74"/>
    </location>
    <ligand>
        <name>(2E)-4-hydroxy-3-methylbut-2-enyl diphosphate</name>
        <dbReference type="ChEBI" id="CHEBI:128753"/>
    </ligand>
</feature>
<comment type="function">
    <text evidence="8">Binds mRNA; thus facilitating recognition of the initiation point. It is needed to translate mRNA with a short Shine-Dalgarno (SD) purine-rich sequence.</text>
</comment>
<keyword evidence="5 9" id="KW-0408">Iron</keyword>
<comment type="function">
    <text evidence="9">Catalyzes the conversion of 1-hydroxy-2-methyl-2-(E)-butenyl 4-diphosphate (HMBPP) into a mixture of isopentenyl diphosphate (IPP) and dimethylallyl diphosphate (DMAPP). Acts in the terminal step of the DOXP/MEP pathway for isoprenoid precursor biosynthesis.</text>
</comment>
<feature type="binding site" evidence="9">
    <location>
        <position position="124"/>
    </location>
    <ligand>
        <name>isopentenyl diphosphate</name>
        <dbReference type="ChEBI" id="CHEBI:128769"/>
    </ligand>
</feature>
<comment type="caution">
    <text evidence="12">The sequence shown here is derived from an EMBL/GenBank/DDBJ whole genome shotgun (WGS) entry which is preliminary data.</text>
</comment>
<keyword evidence="2 9" id="KW-0004">4Fe-4S</keyword>
<comment type="cofactor">
    <cofactor evidence="9">
        <name>[4Fe-4S] cluster</name>
        <dbReference type="ChEBI" id="CHEBI:49883"/>
    </cofactor>
    <text evidence="9">Binds 1 [4Fe-4S] cluster per subunit.</text>
</comment>
<dbReference type="InterPro" id="IPR035104">
    <property type="entry name" value="Ribosomal_protein_S1-like"/>
</dbReference>
<dbReference type="GO" id="GO:0051745">
    <property type="term" value="F:4-hydroxy-3-methylbut-2-enyl diphosphate reductase activity"/>
    <property type="evidence" value="ECO:0007669"/>
    <property type="project" value="UniProtKB-UniRule"/>
</dbReference>
<feature type="region of interest" description="Disordered" evidence="10">
    <location>
        <begin position="287"/>
        <end position="341"/>
    </location>
</feature>
<dbReference type="CDD" id="cd13944">
    <property type="entry name" value="lytB_ispH"/>
    <property type="match status" value="1"/>
</dbReference>
<proteinExistence type="inferred from homology"/>
<dbReference type="CDD" id="cd05687">
    <property type="entry name" value="S1_RPS1_repeat_ec1_hs1"/>
    <property type="match status" value="1"/>
</dbReference>
<dbReference type="AlphaFoldDB" id="A0A494WVD1"/>
<feature type="binding site" evidence="9">
    <location>
        <position position="12"/>
    </location>
    <ligand>
        <name>[4Fe-4S] cluster</name>
        <dbReference type="ChEBI" id="CHEBI:49883"/>
    </ligand>
</feature>
<feature type="compositionally biased region" description="Basic and acidic residues" evidence="10">
    <location>
        <begin position="287"/>
        <end position="299"/>
    </location>
</feature>
<organism evidence="12 13">
    <name type="scientific">Desulfofundulus salinus</name>
    <dbReference type="NCBI Taxonomy" id="2419843"/>
    <lineage>
        <taxon>Bacteria</taxon>
        <taxon>Bacillati</taxon>
        <taxon>Bacillota</taxon>
        <taxon>Clostridia</taxon>
        <taxon>Eubacteriales</taxon>
        <taxon>Peptococcaceae</taxon>
        <taxon>Desulfofundulus</taxon>
    </lineage>
</organism>
<keyword evidence="4 12" id="KW-0689">Ribosomal protein</keyword>
<dbReference type="GO" id="GO:0003735">
    <property type="term" value="F:structural constituent of ribosome"/>
    <property type="evidence" value="ECO:0007669"/>
    <property type="project" value="TreeGrafter"/>
</dbReference>
<feature type="binding site" evidence="9">
    <location>
        <position position="220"/>
    </location>
    <ligand>
        <name>(2E)-4-hydroxy-3-methylbut-2-enyl diphosphate</name>
        <dbReference type="ChEBI" id="CHEBI:128753"/>
    </ligand>
</feature>
<evidence type="ECO:0000313" key="13">
    <source>
        <dbReference type="Proteomes" id="UP000271256"/>
    </source>
</evidence>
<feature type="domain" description="S1 motif" evidence="11">
    <location>
        <begin position="638"/>
        <end position="707"/>
    </location>
</feature>
<comment type="caution">
    <text evidence="9">Lacks conserved residue(s) required for the propagation of feature annotation.</text>
</comment>
<dbReference type="InterPro" id="IPR012340">
    <property type="entry name" value="NA-bd_OB-fold"/>
</dbReference>
<comment type="pathway">
    <text evidence="9">Isoprenoid biosynthesis; isopentenyl diphosphate biosynthesis via DXP pathway; isopentenyl diphosphate from 1-deoxy-D-xylulose 5-phosphate: step 6/6.</text>
</comment>
<comment type="catalytic activity">
    <reaction evidence="9">
        <text>dimethylallyl diphosphate + 2 oxidized [2Fe-2S]-[ferredoxin] + H2O = (2E)-4-hydroxy-3-methylbut-2-enyl diphosphate + 2 reduced [2Fe-2S]-[ferredoxin] + 2 H(+)</text>
        <dbReference type="Rhea" id="RHEA:24825"/>
        <dbReference type="Rhea" id="RHEA-COMP:10000"/>
        <dbReference type="Rhea" id="RHEA-COMP:10001"/>
        <dbReference type="ChEBI" id="CHEBI:15377"/>
        <dbReference type="ChEBI" id="CHEBI:15378"/>
        <dbReference type="ChEBI" id="CHEBI:33737"/>
        <dbReference type="ChEBI" id="CHEBI:33738"/>
        <dbReference type="ChEBI" id="CHEBI:57623"/>
        <dbReference type="ChEBI" id="CHEBI:128753"/>
        <dbReference type="EC" id="1.17.7.4"/>
    </reaction>
</comment>
<evidence type="ECO:0000256" key="3">
    <source>
        <dbReference type="ARBA" id="ARBA00022723"/>
    </source>
</evidence>
<dbReference type="GO" id="GO:0019288">
    <property type="term" value="P:isopentenyl diphosphate biosynthetic process, methylerythritol 4-phosphate pathway"/>
    <property type="evidence" value="ECO:0007669"/>
    <property type="project" value="UniProtKB-UniRule"/>
</dbReference>
<evidence type="ECO:0000256" key="6">
    <source>
        <dbReference type="ARBA" id="ARBA00023014"/>
    </source>
</evidence>
<evidence type="ECO:0000256" key="8">
    <source>
        <dbReference type="ARBA" id="ARBA00025604"/>
    </source>
</evidence>
<feature type="binding site" evidence="9">
    <location>
        <position position="124"/>
    </location>
    <ligand>
        <name>(2E)-4-hydroxy-3-methylbut-2-enyl diphosphate</name>
        <dbReference type="ChEBI" id="CHEBI:128753"/>
    </ligand>
</feature>
<comment type="similarity">
    <text evidence="9">Belongs to the IspH family.</text>
</comment>
<feature type="binding site" evidence="9">
    <location>
        <position position="74"/>
    </location>
    <ligand>
        <name>dimethylallyl diphosphate</name>
        <dbReference type="ChEBI" id="CHEBI:57623"/>
    </ligand>
</feature>
<dbReference type="PANTHER" id="PTHR10724:SF7">
    <property type="entry name" value="SMALL RIBOSOMAL SUBUNIT PROTEIN BS1C"/>
    <property type="match status" value="1"/>
</dbReference>
<dbReference type="RefSeq" id="WP_121451272.1">
    <property type="nucleotide sequence ID" value="NZ_RBWE01000001.1"/>
</dbReference>
<feature type="binding site" evidence="9">
    <location>
        <position position="41"/>
    </location>
    <ligand>
        <name>dimethylallyl diphosphate</name>
        <dbReference type="ChEBI" id="CHEBI:57623"/>
    </ligand>
</feature>
<evidence type="ECO:0000256" key="2">
    <source>
        <dbReference type="ARBA" id="ARBA00022485"/>
    </source>
</evidence>
<keyword evidence="7" id="KW-0687">Ribonucleoprotein</keyword>